<keyword evidence="3" id="KW-1185">Reference proteome</keyword>
<comment type="caution">
    <text evidence="2">The sequence shown here is derived from an EMBL/GenBank/DDBJ whole genome shotgun (WGS) entry which is preliminary data.</text>
</comment>
<name>A0AAN4Z3S0_9BILA</name>
<dbReference type="EMBL" id="BTRK01000001">
    <property type="protein sequence ID" value="GMR34012.1"/>
    <property type="molecule type" value="Genomic_DNA"/>
</dbReference>
<feature type="region of interest" description="Disordered" evidence="1">
    <location>
        <begin position="1"/>
        <end position="26"/>
    </location>
</feature>
<feature type="non-terminal residue" evidence="2">
    <location>
        <position position="1"/>
    </location>
</feature>
<accession>A0AAN4Z3S0</accession>
<protein>
    <submittedName>
        <fullName evidence="2">Uncharacterized protein</fullName>
    </submittedName>
</protein>
<proteinExistence type="predicted"/>
<reference evidence="3" key="1">
    <citation type="submission" date="2022-10" db="EMBL/GenBank/DDBJ databases">
        <title>Genome assembly of Pristionchus species.</title>
        <authorList>
            <person name="Yoshida K."/>
            <person name="Sommer R.J."/>
        </authorList>
    </citation>
    <scope>NUCLEOTIDE SEQUENCE [LARGE SCALE GENOMIC DNA]</scope>
    <source>
        <strain evidence="3">RS5460</strain>
    </source>
</reference>
<sequence>GETASGVSEEGGEEGETARSSIATHKSDAPQAIYNDQYSRQPFSILSKLLLIPHALWPSAAFAGWSQPANPAVLPASPPATVLWLESVARPRHRSGDPRTGLVIYRLLIYRHL</sequence>
<gene>
    <name evidence="2" type="ORF">PMAYCL1PPCAC_04207</name>
</gene>
<feature type="non-terminal residue" evidence="2">
    <location>
        <position position="113"/>
    </location>
</feature>
<evidence type="ECO:0000313" key="3">
    <source>
        <dbReference type="Proteomes" id="UP001328107"/>
    </source>
</evidence>
<dbReference type="Proteomes" id="UP001328107">
    <property type="component" value="Unassembled WGS sequence"/>
</dbReference>
<evidence type="ECO:0000313" key="2">
    <source>
        <dbReference type="EMBL" id="GMR34012.1"/>
    </source>
</evidence>
<organism evidence="2 3">
    <name type="scientific">Pristionchus mayeri</name>
    <dbReference type="NCBI Taxonomy" id="1317129"/>
    <lineage>
        <taxon>Eukaryota</taxon>
        <taxon>Metazoa</taxon>
        <taxon>Ecdysozoa</taxon>
        <taxon>Nematoda</taxon>
        <taxon>Chromadorea</taxon>
        <taxon>Rhabditida</taxon>
        <taxon>Rhabditina</taxon>
        <taxon>Diplogasteromorpha</taxon>
        <taxon>Diplogasteroidea</taxon>
        <taxon>Neodiplogasteridae</taxon>
        <taxon>Pristionchus</taxon>
    </lineage>
</organism>
<evidence type="ECO:0000256" key="1">
    <source>
        <dbReference type="SAM" id="MobiDB-lite"/>
    </source>
</evidence>
<dbReference type="AlphaFoldDB" id="A0AAN4Z3S0"/>